<keyword evidence="8 12" id="KW-0472">Membrane</keyword>
<keyword evidence="6 12" id="KW-0812">Transmembrane</keyword>
<evidence type="ECO:0000256" key="4">
    <source>
        <dbReference type="ARBA" id="ARBA00022500"/>
    </source>
</evidence>
<evidence type="ECO:0000256" key="9">
    <source>
        <dbReference type="ARBA" id="ARBA00023224"/>
    </source>
</evidence>
<evidence type="ECO:0000256" key="3">
    <source>
        <dbReference type="ARBA" id="ARBA00022481"/>
    </source>
</evidence>
<keyword evidence="4" id="KW-0145">Chemotaxis</keyword>
<keyword evidence="16" id="KW-1185">Reference proteome</keyword>
<evidence type="ECO:0000259" key="13">
    <source>
        <dbReference type="PROSITE" id="PS50111"/>
    </source>
</evidence>
<dbReference type="InterPro" id="IPR004089">
    <property type="entry name" value="MCPsignal_dom"/>
</dbReference>
<keyword evidence="2" id="KW-1003">Cell membrane</keyword>
<comment type="subcellular location">
    <subcellularLocation>
        <location evidence="1">Cell inner membrane</location>
        <topology evidence="1">Multi-pass membrane protein</topology>
    </subcellularLocation>
</comment>
<dbReference type="Pfam" id="PF02203">
    <property type="entry name" value="TarH"/>
    <property type="match status" value="1"/>
</dbReference>
<feature type="transmembrane region" description="Helical" evidence="12">
    <location>
        <begin position="12"/>
        <end position="33"/>
    </location>
</feature>
<evidence type="ECO:0000256" key="12">
    <source>
        <dbReference type="SAM" id="Phobius"/>
    </source>
</evidence>
<evidence type="ECO:0000256" key="5">
    <source>
        <dbReference type="ARBA" id="ARBA00022519"/>
    </source>
</evidence>
<dbReference type="Pfam" id="PF00015">
    <property type="entry name" value="MCPsignal"/>
    <property type="match status" value="1"/>
</dbReference>
<evidence type="ECO:0000256" key="2">
    <source>
        <dbReference type="ARBA" id="ARBA00022475"/>
    </source>
</evidence>
<dbReference type="InterPro" id="IPR003660">
    <property type="entry name" value="HAMP_dom"/>
</dbReference>
<dbReference type="Gene3D" id="1.20.120.30">
    <property type="entry name" value="Aspartate receptor, ligand-binding domain"/>
    <property type="match status" value="1"/>
</dbReference>
<evidence type="ECO:0000313" key="15">
    <source>
        <dbReference type="EMBL" id="MFC6361007.1"/>
    </source>
</evidence>
<dbReference type="SMART" id="SM00283">
    <property type="entry name" value="MA"/>
    <property type="match status" value="1"/>
</dbReference>
<keyword evidence="7 12" id="KW-1133">Transmembrane helix</keyword>
<name>A0ABW1VML8_9GAMM</name>
<evidence type="ECO:0000259" key="14">
    <source>
        <dbReference type="PROSITE" id="PS50885"/>
    </source>
</evidence>
<dbReference type="PROSITE" id="PS50111">
    <property type="entry name" value="CHEMOTAXIS_TRANSDUC_2"/>
    <property type="match status" value="1"/>
</dbReference>
<dbReference type="SUPFAM" id="SSF58104">
    <property type="entry name" value="Methyl-accepting chemotaxis protein (MCP) signaling domain"/>
    <property type="match status" value="1"/>
</dbReference>
<proteinExistence type="inferred from homology"/>
<dbReference type="PROSITE" id="PS50885">
    <property type="entry name" value="HAMP"/>
    <property type="match status" value="1"/>
</dbReference>
<accession>A0ABW1VML8</accession>
<dbReference type="InterPro" id="IPR004090">
    <property type="entry name" value="Chemotax_Me-accpt_rcpt"/>
</dbReference>
<feature type="domain" description="Methyl-accepting transducer" evidence="13">
    <location>
        <begin position="272"/>
        <end position="501"/>
    </location>
</feature>
<evidence type="ECO:0000256" key="10">
    <source>
        <dbReference type="ARBA" id="ARBA00029447"/>
    </source>
</evidence>
<evidence type="ECO:0000256" key="11">
    <source>
        <dbReference type="PROSITE-ProRule" id="PRU00284"/>
    </source>
</evidence>
<dbReference type="EMBL" id="JBHSUC010000002">
    <property type="protein sequence ID" value="MFC6361007.1"/>
    <property type="molecule type" value="Genomic_DNA"/>
</dbReference>
<protein>
    <submittedName>
        <fullName evidence="15">Methyl-accepting chemotaxis protein</fullName>
    </submittedName>
</protein>
<evidence type="ECO:0000256" key="1">
    <source>
        <dbReference type="ARBA" id="ARBA00004429"/>
    </source>
</evidence>
<feature type="domain" description="HAMP" evidence="14">
    <location>
        <begin position="215"/>
        <end position="267"/>
    </location>
</feature>
<dbReference type="Gene3D" id="1.10.287.950">
    <property type="entry name" value="Methyl-accepting chemotaxis protein"/>
    <property type="match status" value="1"/>
</dbReference>
<gene>
    <name evidence="15" type="ORF">ACFP73_02665</name>
</gene>
<organism evidence="15 16">
    <name type="scientific">Tatumella punctata</name>
    <dbReference type="NCBI Taxonomy" id="399969"/>
    <lineage>
        <taxon>Bacteria</taxon>
        <taxon>Pseudomonadati</taxon>
        <taxon>Pseudomonadota</taxon>
        <taxon>Gammaproteobacteria</taxon>
        <taxon>Enterobacterales</taxon>
        <taxon>Erwiniaceae</taxon>
        <taxon>Tatumella</taxon>
    </lineage>
</organism>
<evidence type="ECO:0000313" key="16">
    <source>
        <dbReference type="Proteomes" id="UP001596215"/>
    </source>
</evidence>
<dbReference type="Proteomes" id="UP001596215">
    <property type="component" value="Unassembled WGS sequence"/>
</dbReference>
<keyword evidence="3" id="KW-0488">Methylation</keyword>
<sequence>MLFKLSLRSGLLIILLLMTALLCIVSATGFIALRAADRSLTEINRIHENELANLYQSNSDLLHSRSLAALVVLKQESGDKQAAAKYLQGVNDAVASSLLHMELFMKAGTVTQKGKQMAADISRSFQAYTGQAIFPMVTSLKAADLASYYQNIEKFPALMASFSQSVQTFNRYASNVAQQQFILAGKRQRNMEILLALCSIITISTLLISWRILRQALLQPLALMTTHLTFIAEGDLTRQVPLVGSKELLRVMNTLQAMQSALGTSVQQVSGASLQIDQGCRELGAGILNLSQRTEESAASLEQTAASMEQITATVRLNAGNAHQAHQLASRVSETAHRGAEVVNQVVEKMQEITHSSQKIGDILAMIDGIAFQTNILALNASVEAARAGEQGRGFSVVANEVRSLAQRSASAAKEIRQLIVTSQSQVADGSRMASRAGESMSEIYSEVSQVSLLMKEISVASDEQSRGIEQINIAVTQMDDVAQQNAALVEQATSATHTLEDQSSRLQHTVAGFRLTA</sequence>
<evidence type="ECO:0000256" key="8">
    <source>
        <dbReference type="ARBA" id="ARBA00023136"/>
    </source>
</evidence>
<dbReference type="PRINTS" id="PR00260">
    <property type="entry name" value="CHEMTRNSDUCR"/>
</dbReference>
<dbReference type="InterPro" id="IPR051310">
    <property type="entry name" value="MCP_chemotaxis"/>
</dbReference>
<dbReference type="RefSeq" id="WP_343876893.1">
    <property type="nucleotide sequence ID" value="NZ_BAAAFW010000050.1"/>
</dbReference>
<evidence type="ECO:0000256" key="6">
    <source>
        <dbReference type="ARBA" id="ARBA00022692"/>
    </source>
</evidence>
<dbReference type="InterPro" id="IPR035440">
    <property type="entry name" value="4HB_MCP_dom_sf"/>
</dbReference>
<dbReference type="PANTHER" id="PTHR43531:SF14">
    <property type="entry name" value="METHYL-ACCEPTING CHEMOTAXIS PROTEIN I-RELATED"/>
    <property type="match status" value="1"/>
</dbReference>
<dbReference type="PANTHER" id="PTHR43531">
    <property type="entry name" value="PROTEIN ICFG"/>
    <property type="match status" value="1"/>
</dbReference>
<dbReference type="InterPro" id="IPR003122">
    <property type="entry name" value="Tar_rcpt_lig-bd"/>
</dbReference>
<keyword evidence="9 11" id="KW-0807">Transducer</keyword>
<comment type="caution">
    <text evidence="15">The sequence shown here is derived from an EMBL/GenBank/DDBJ whole genome shotgun (WGS) entry which is preliminary data.</text>
</comment>
<dbReference type="CDD" id="cd11386">
    <property type="entry name" value="MCP_signal"/>
    <property type="match status" value="1"/>
</dbReference>
<dbReference type="SUPFAM" id="SSF47170">
    <property type="entry name" value="Aspartate receptor, ligand-binding domain"/>
    <property type="match status" value="1"/>
</dbReference>
<evidence type="ECO:0000256" key="7">
    <source>
        <dbReference type="ARBA" id="ARBA00022989"/>
    </source>
</evidence>
<reference evidence="16" key="1">
    <citation type="journal article" date="2019" name="Int. J. Syst. Evol. Microbiol.">
        <title>The Global Catalogue of Microorganisms (GCM) 10K type strain sequencing project: providing services to taxonomists for standard genome sequencing and annotation.</title>
        <authorList>
            <consortium name="The Broad Institute Genomics Platform"/>
            <consortium name="The Broad Institute Genome Sequencing Center for Infectious Disease"/>
            <person name="Wu L."/>
            <person name="Ma J."/>
        </authorList>
    </citation>
    <scope>NUCLEOTIDE SEQUENCE [LARGE SCALE GENOMIC DNA]</scope>
    <source>
        <strain evidence="16">CGMCC 4.1530</strain>
    </source>
</reference>
<feature type="transmembrane region" description="Helical" evidence="12">
    <location>
        <begin position="193"/>
        <end position="213"/>
    </location>
</feature>
<keyword evidence="5" id="KW-0997">Cell inner membrane</keyword>
<comment type="similarity">
    <text evidence="10">Belongs to the methyl-accepting chemotaxis (MCP) protein family.</text>
</comment>